<feature type="compositionally biased region" description="Polar residues" evidence="1">
    <location>
        <begin position="46"/>
        <end position="64"/>
    </location>
</feature>
<dbReference type="EMBL" id="MU003696">
    <property type="protein sequence ID" value="KAF2813373.1"/>
    <property type="molecule type" value="Genomic_DNA"/>
</dbReference>
<evidence type="ECO:0000313" key="3">
    <source>
        <dbReference type="Proteomes" id="UP000504636"/>
    </source>
</evidence>
<dbReference type="GeneID" id="54460320"/>
<reference evidence="4" key="2">
    <citation type="submission" date="2020-04" db="EMBL/GenBank/DDBJ databases">
        <authorList>
            <consortium name="NCBI Genome Project"/>
        </authorList>
    </citation>
    <scope>NUCLEOTIDE SEQUENCE</scope>
    <source>
        <strain evidence="4">CBS 304.34</strain>
    </source>
</reference>
<keyword evidence="3" id="KW-1185">Reference proteome</keyword>
<feature type="region of interest" description="Disordered" evidence="1">
    <location>
        <begin position="1"/>
        <end position="97"/>
    </location>
</feature>
<gene>
    <name evidence="2 4" type="ORF">BDZ99DRAFT_460624</name>
</gene>
<sequence length="97" mass="10707">MGRGGERPMRPSRDGTNMREDDSRTQQTSREETPETTTTTSSSTPATVTNNYNIFISDPNSDQLSDILRRMNIDPSTIPSNTPRATTPTGPTIHELP</sequence>
<dbReference type="Proteomes" id="UP000504636">
    <property type="component" value="Unplaced"/>
</dbReference>
<organism evidence="2">
    <name type="scientific">Mytilinidion resinicola</name>
    <dbReference type="NCBI Taxonomy" id="574789"/>
    <lineage>
        <taxon>Eukaryota</taxon>
        <taxon>Fungi</taxon>
        <taxon>Dikarya</taxon>
        <taxon>Ascomycota</taxon>
        <taxon>Pezizomycotina</taxon>
        <taxon>Dothideomycetes</taxon>
        <taxon>Pleosporomycetidae</taxon>
        <taxon>Mytilinidiales</taxon>
        <taxon>Mytilinidiaceae</taxon>
        <taxon>Mytilinidion</taxon>
    </lineage>
</organism>
<feature type="compositionally biased region" description="Low complexity" evidence="1">
    <location>
        <begin position="35"/>
        <end position="45"/>
    </location>
</feature>
<proteinExistence type="predicted"/>
<evidence type="ECO:0000313" key="4">
    <source>
        <dbReference type="RefSeq" id="XP_033580337.1"/>
    </source>
</evidence>
<protein>
    <submittedName>
        <fullName evidence="2 4">Uncharacterized protein</fullName>
    </submittedName>
</protein>
<evidence type="ECO:0000313" key="2">
    <source>
        <dbReference type="EMBL" id="KAF2813373.1"/>
    </source>
</evidence>
<reference evidence="2 4" key="1">
    <citation type="journal article" date="2020" name="Stud. Mycol.">
        <title>101 Dothideomycetes genomes: a test case for predicting lifestyles and emergence of pathogens.</title>
        <authorList>
            <person name="Haridas S."/>
            <person name="Albert R."/>
            <person name="Binder M."/>
            <person name="Bloem J."/>
            <person name="Labutti K."/>
            <person name="Salamov A."/>
            <person name="Andreopoulos B."/>
            <person name="Baker S."/>
            <person name="Barry K."/>
            <person name="Bills G."/>
            <person name="Bluhm B."/>
            <person name="Cannon C."/>
            <person name="Castanera R."/>
            <person name="Culley D."/>
            <person name="Daum C."/>
            <person name="Ezra D."/>
            <person name="Gonzalez J."/>
            <person name="Henrissat B."/>
            <person name="Kuo A."/>
            <person name="Liang C."/>
            <person name="Lipzen A."/>
            <person name="Lutzoni F."/>
            <person name="Magnuson J."/>
            <person name="Mondo S."/>
            <person name="Nolan M."/>
            <person name="Ohm R."/>
            <person name="Pangilinan J."/>
            <person name="Park H.-J."/>
            <person name="Ramirez L."/>
            <person name="Alfaro M."/>
            <person name="Sun H."/>
            <person name="Tritt A."/>
            <person name="Yoshinaga Y."/>
            <person name="Zwiers L.-H."/>
            <person name="Turgeon B."/>
            <person name="Goodwin S."/>
            <person name="Spatafora J."/>
            <person name="Crous P."/>
            <person name="Grigoriev I."/>
        </authorList>
    </citation>
    <scope>NUCLEOTIDE SEQUENCE</scope>
    <source>
        <strain evidence="2 4">CBS 304.34</strain>
    </source>
</reference>
<dbReference type="RefSeq" id="XP_033580337.1">
    <property type="nucleotide sequence ID" value="XM_033719427.1"/>
</dbReference>
<dbReference type="AlphaFoldDB" id="A0A6A6YY61"/>
<feature type="compositionally biased region" description="Polar residues" evidence="1">
    <location>
        <begin position="74"/>
        <end position="90"/>
    </location>
</feature>
<reference evidence="4" key="3">
    <citation type="submission" date="2025-04" db="UniProtKB">
        <authorList>
            <consortium name="RefSeq"/>
        </authorList>
    </citation>
    <scope>IDENTIFICATION</scope>
    <source>
        <strain evidence="4">CBS 304.34</strain>
    </source>
</reference>
<evidence type="ECO:0000256" key="1">
    <source>
        <dbReference type="SAM" id="MobiDB-lite"/>
    </source>
</evidence>
<accession>A0A6A6YY61</accession>
<name>A0A6A6YY61_9PEZI</name>
<feature type="compositionally biased region" description="Basic and acidic residues" evidence="1">
    <location>
        <begin position="1"/>
        <end position="33"/>
    </location>
</feature>